<keyword evidence="7 12" id="KW-0997">Cell inner membrane</keyword>
<evidence type="ECO:0000313" key="15">
    <source>
        <dbReference type="Proteomes" id="UP001259803"/>
    </source>
</evidence>
<dbReference type="PRINTS" id="PR01414">
    <property type="entry name" value="CCMBBIOGNSIS"/>
</dbReference>
<evidence type="ECO:0000256" key="7">
    <source>
        <dbReference type="ARBA" id="ARBA00022519"/>
    </source>
</evidence>
<dbReference type="InterPro" id="IPR026031">
    <property type="entry name" value="Cyt_c_CcmB_bac"/>
</dbReference>
<evidence type="ECO:0000256" key="10">
    <source>
        <dbReference type="ARBA" id="ARBA00022989"/>
    </source>
</evidence>
<feature type="transmembrane region" description="Helical" evidence="13">
    <location>
        <begin position="102"/>
        <end position="122"/>
    </location>
</feature>
<gene>
    <name evidence="14" type="ORF">RM533_05660</name>
</gene>
<accession>A0ABU2ZGF4</accession>
<evidence type="ECO:0000256" key="9">
    <source>
        <dbReference type="ARBA" id="ARBA00022748"/>
    </source>
</evidence>
<name>A0ABU2ZGF4_9SPHN</name>
<evidence type="ECO:0000256" key="1">
    <source>
        <dbReference type="ARBA" id="ARBA00002442"/>
    </source>
</evidence>
<evidence type="ECO:0000256" key="13">
    <source>
        <dbReference type="SAM" id="Phobius"/>
    </source>
</evidence>
<evidence type="ECO:0000256" key="2">
    <source>
        <dbReference type="ARBA" id="ARBA00004429"/>
    </source>
</evidence>
<keyword evidence="8 13" id="KW-0812">Transmembrane</keyword>
<sequence>MLWQVFRRDTLLLLTGGRRGGGGLPVLFFLAVAMLFPFAVGPDAALLARTGGGIVWVAALLAAILPVDRLIEPDLDAGFFDQWVLRGLSEEWVAAARMVAHWLVFAVPLMLATLPAAALLGLSADHLRLLELGLLAGTPGLAALGIMVAAITAGLRSGAAMAGLLLVPLAVPLLIFGAGSLSAGGEGGIALTGAVSLVLVAIAPFASGAAIRAARG</sequence>
<dbReference type="PANTHER" id="PTHR30070">
    <property type="entry name" value="HEME EXPORTER PROTEIN B"/>
    <property type="match status" value="1"/>
</dbReference>
<proteinExistence type="inferred from homology"/>
<evidence type="ECO:0000313" key="14">
    <source>
        <dbReference type="EMBL" id="MDT0575665.1"/>
    </source>
</evidence>
<feature type="transmembrane region" description="Helical" evidence="13">
    <location>
        <begin position="21"/>
        <end position="40"/>
    </location>
</feature>
<keyword evidence="11 12" id="KW-0472">Membrane</keyword>
<comment type="similarity">
    <text evidence="3 12">Belongs to the CcmB/CycW/HelB family.</text>
</comment>
<feature type="transmembrane region" description="Helical" evidence="13">
    <location>
        <begin position="189"/>
        <end position="211"/>
    </location>
</feature>
<feature type="transmembrane region" description="Helical" evidence="13">
    <location>
        <begin position="134"/>
        <end position="155"/>
    </location>
</feature>
<dbReference type="Proteomes" id="UP001259803">
    <property type="component" value="Unassembled WGS sequence"/>
</dbReference>
<dbReference type="PANTHER" id="PTHR30070:SF1">
    <property type="entry name" value="CYTOCHROME C BIOGENESIS B-RELATED"/>
    <property type="match status" value="1"/>
</dbReference>
<dbReference type="PIRSF" id="PIRSF002764">
    <property type="entry name" value="CcmB"/>
    <property type="match status" value="1"/>
</dbReference>
<keyword evidence="15" id="KW-1185">Reference proteome</keyword>
<keyword evidence="10 13" id="KW-1133">Transmembrane helix</keyword>
<evidence type="ECO:0000256" key="8">
    <source>
        <dbReference type="ARBA" id="ARBA00022692"/>
    </source>
</evidence>
<feature type="transmembrane region" description="Helical" evidence="13">
    <location>
        <begin position="46"/>
        <end position="65"/>
    </location>
</feature>
<keyword evidence="9 12" id="KW-0201">Cytochrome c-type biogenesis</keyword>
<evidence type="ECO:0000256" key="6">
    <source>
        <dbReference type="ARBA" id="ARBA00022475"/>
    </source>
</evidence>
<comment type="subcellular location">
    <subcellularLocation>
        <location evidence="2">Cell inner membrane</location>
        <topology evidence="2">Multi-pass membrane protein</topology>
    </subcellularLocation>
</comment>
<comment type="caution">
    <text evidence="14">The sequence shown here is derived from an EMBL/GenBank/DDBJ whole genome shotgun (WGS) entry which is preliminary data.</text>
</comment>
<reference evidence="14 15" key="1">
    <citation type="submission" date="2023-09" db="EMBL/GenBank/DDBJ databases">
        <authorList>
            <person name="Rey-Velasco X."/>
        </authorList>
    </citation>
    <scope>NUCLEOTIDE SEQUENCE [LARGE SCALE GENOMIC DNA]</scope>
    <source>
        <strain evidence="14 15">F390</strain>
    </source>
</reference>
<dbReference type="InterPro" id="IPR003544">
    <property type="entry name" value="Cyt_c_biogenesis_CcmB"/>
</dbReference>
<keyword evidence="5 12" id="KW-0813">Transport</keyword>
<dbReference type="Pfam" id="PF03379">
    <property type="entry name" value="CcmB"/>
    <property type="match status" value="1"/>
</dbReference>
<evidence type="ECO:0000256" key="3">
    <source>
        <dbReference type="ARBA" id="ARBA00010544"/>
    </source>
</evidence>
<evidence type="ECO:0000256" key="4">
    <source>
        <dbReference type="ARBA" id="ARBA00016452"/>
    </source>
</evidence>
<evidence type="ECO:0000256" key="11">
    <source>
        <dbReference type="ARBA" id="ARBA00023136"/>
    </source>
</evidence>
<keyword evidence="6 12" id="KW-1003">Cell membrane</keyword>
<evidence type="ECO:0000256" key="5">
    <source>
        <dbReference type="ARBA" id="ARBA00022448"/>
    </source>
</evidence>
<dbReference type="RefSeq" id="WP_311340242.1">
    <property type="nucleotide sequence ID" value="NZ_JAVRHS010000003.1"/>
</dbReference>
<protein>
    <recommendedName>
        <fullName evidence="4 12">Heme exporter protein B</fullName>
    </recommendedName>
</protein>
<evidence type="ECO:0000256" key="12">
    <source>
        <dbReference type="PIRNR" id="PIRNR002764"/>
    </source>
</evidence>
<organism evidence="14 15">
    <name type="scientific">Croceicoccus esteveae</name>
    <dbReference type="NCBI Taxonomy" id="3075597"/>
    <lineage>
        <taxon>Bacteria</taxon>
        <taxon>Pseudomonadati</taxon>
        <taxon>Pseudomonadota</taxon>
        <taxon>Alphaproteobacteria</taxon>
        <taxon>Sphingomonadales</taxon>
        <taxon>Erythrobacteraceae</taxon>
        <taxon>Croceicoccus</taxon>
    </lineage>
</organism>
<comment type="function">
    <text evidence="1 12">Required for the export of heme to the periplasm for the biogenesis of c-type cytochromes.</text>
</comment>
<feature type="transmembrane region" description="Helical" evidence="13">
    <location>
        <begin position="162"/>
        <end position="183"/>
    </location>
</feature>
<dbReference type="EMBL" id="JAVRHS010000003">
    <property type="protein sequence ID" value="MDT0575665.1"/>
    <property type="molecule type" value="Genomic_DNA"/>
</dbReference>